<feature type="binding site" evidence="11">
    <location>
        <position position="101"/>
    </location>
    <ligand>
        <name>Mg(2+)</name>
        <dbReference type="ChEBI" id="CHEBI:18420"/>
        <label>1</label>
    </ligand>
</feature>
<keyword evidence="15" id="KW-1185">Reference proteome</keyword>
<evidence type="ECO:0000259" key="13">
    <source>
        <dbReference type="PROSITE" id="PS50879"/>
    </source>
</evidence>
<dbReference type="Gene3D" id="3.30.420.10">
    <property type="entry name" value="Ribonuclease H-like superfamily/Ribonuclease H"/>
    <property type="match status" value="1"/>
</dbReference>
<dbReference type="Proteomes" id="UP000194457">
    <property type="component" value="Chromosome"/>
</dbReference>
<keyword evidence="6 11" id="KW-0540">Nuclease</keyword>
<organism evidence="14 15">
    <name type="scientific">Kushneria marisflavi</name>
    <dbReference type="NCBI Taxonomy" id="157779"/>
    <lineage>
        <taxon>Bacteria</taxon>
        <taxon>Pseudomonadati</taxon>
        <taxon>Pseudomonadota</taxon>
        <taxon>Gammaproteobacteria</taxon>
        <taxon>Oceanospirillales</taxon>
        <taxon>Halomonadaceae</taxon>
        <taxon>Kushneria</taxon>
    </lineage>
</organism>
<evidence type="ECO:0000256" key="6">
    <source>
        <dbReference type="ARBA" id="ARBA00022722"/>
    </source>
</evidence>
<evidence type="ECO:0000256" key="8">
    <source>
        <dbReference type="ARBA" id="ARBA00022759"/>
    </source>
</evidence>
<dbReference type="PANTHER" id="PTHR10642">
    <property type="entry name" value="RIBONUCLEASE H1"/>
    <property type="match status" value="1"/>
</dbReference>
<name>A0A240UJQ3_9GAMM</name>
<comment type="subunit">
    <text evidence="4 11">Monomer.</text>
</comment>
<dbReference type="InterPro" id="IPR050092">
    <property type="entry name" value="RNase_H"/>
</dbReference>
<comment type="cofactor">
    <cofactor evidence="11">
        <name>Mg(2+)</name>
        <dbReference type="ChEBI" id="CHEBI:18420"/>
    </cofactor>
    <text evidence="11">Binds 1 Mg(2+) ion per subunit. May bind a second metal ion at a regulatory site, or after substrate binding.</text>
</comment>
<feature type="binding site" evidence="11">
    <location>
        <position position="79"/>
    </location>
    <ligand>
        <name>Mg(2+)</name>
        <dbReference type="ChEBI" id="CHEBI:18420"/>
        <label>1</label>
    </ligand>
</feature>
<dbReference type="InterPro" id="IPR012337">
    <property type="entry name" value="RNaseH-like_sf"/>
</dbReference>
<dbReference type="CDD" id="cd09278">
    <property type="entry name" value="RNase_HI_prokaryote_like"/>
    <property type="match status" value="1"/>
</dbReference>
<evidence type="ECO:0000256" key="4">
    <source>
        <dbReference type="ARBA" id="ARBA00011245"/>
    </source>
</evidence>
<dbReference type="GO" id="GO:0005737">
    <property type="term" value="C:cytoplasm"/>
    <property type="evidence" value="ECO:0007669"/>
    <property type="project" value="UniProtKB-SubCell"/>
</dbReference>
<feature type="binding site" evidence="11">
    <location>
        <position position="165"/>
    </location>
    <ligand>
        <name>Mg(2+)</name>
        <dbReference type="ChEBI" id="CHEBI:18420"/>
        <label>2</label>
    </ligand>
</feature>
<keyword evidence="11" id="KW-0963">Cytoplasm</keyword>
<dbReference type="GO" id="GO:0000287">
    <property type="term" value="F:magnesium ion binding"/>
    <property type="evidence" value="ECO:0007669"/>
    <property type="project" value="UniProtKB-UniRule"/>
</dbReference>
<evidence type="ECO:0000313" key="14">
    <source>
        <dbReference type="EMBL" id="ART61721.1"/>
    </source>
</evidence>
<dbReference type="AlphaFoldDB" id="A0A240UJQ3"/>
<evidence type="ECO:0000256" key="7">
    <source>
        <dbReference type="ARBA" id="ARBA00022723"/>
    </source>
</evidence>
<keyword evidence="7 11" id="KW-0479">Metal-binding</keyword>
<comment type="similarity">
    <text evidence="3 11">Belongs to the RNase H family.</text>
</comment>
<evidence type="ECO:0000256" key="12">
    <source>
        <dbReference type="SAM" id="MobiDB-lite"/>
    </source>
</evidence>
<evidence type="ECO:0000256" key="2">
    <source>
        <dbReference type="ARBA" id="ARBA00004065"/>
    </source>
</evidence>
<dbReference type="HAMAP" id="MF_00042">
    <property type="entry name" value="RNase_H"/>
    <property type="match status" value="1"/>
</dbReference>
<feature type="domain" description="RNase H type-1" evidence="13">
    <location>
        <begin position="32"/>
        <end position="173"/>
    </location>
</feature>
<dbReference type="PROSITE" id="PS50879">
    <property type="entry name" value="RNASE_H_1"/>
    <property type="match status" value="1"/>
</dbReference>
<dbReference type="KEGG" id="kma:B9H00_00465"/>
<accession>A0A240UJQ3</accession>
<sequence length="182" mass="20601">MPANVTRQSPRPSWHNGSLISNTKRHAVSDEARPHVIIHTDGGCRGNPGPGGWGAVLRSGPHEKCLKGSEAHTTNNRMELMAAISALRALTRPCRIDLWTDSQYVRQGITQWIHNWVKKDWKTASKAPVKNAELWKMLLEESRRHDIEWHWLKGHAGHEGNELADQLANDAMDELRTREKTS</sequence>
<proteinExistence type="inferred from homology"/>
<keyword evidence="8 11" id="KW-0255">Endonuclease</keyword>
<gene>
    <name evidence="11" type="primary">rnhA</name>
    <name evidence="14" type="ORF">B9H00_00465</name>
</gene>
<dbReference type="GO" id="GO:0004523">
    <property type="term" value="F:RNA-DNA hybrid ribonuclease activity"/>
    <property type="evidence" value="ECO:0007669"/>
    <property type="project" value="UniProtKB-UniRule"/>
</dbReference>
<dbReference type="InterPro" id="IPR022892">
    <property type="entry name" value="RNaseHI"/>
</dbReference>
<evidence type="ECO:0000256" key="1">
    <source>
        <dbReference type="ARBA" id="ARBA00000077"/>
    </source>
</evidence>
<dbReference type="OrthoDB" id="7845843at2"/>
<dbReference type="NCBIfam" id="NF001236">
    <property type="entry name" value="PRK00203.1"/>
    <property type="match status" value="1"/>
</dbReference>
<dbReference type="InterPro" id="IPR002156">
    <property type="entry name" value="RNaseH_domain"/>
</dbReference>
<dbReference type="EC" id="3.1.26.4" evidence="5 11"/>
<dbReference type="GO" id="GO:0003676">
    <property type="term" value="F:nucleic acid binding"/>
    <property type="evidence" value="ECO:0007669"/>
    <property type="project" value="InterPro"/>
</dbReference>
<comment type="subcellular location">
    <subcellularLocation>
        <location evidence="11">Cytoplasm</location>
    </subcellularLocation>
</comment>
<dbReference type="GO" id="GO:0043137">
    <property type="term" value="P:DNA replication, removal of RNA primer"/>
    <property type="evidence" value="ECO:0007669"/>
    <property type="project" value="TreeGrafter"/>
</dbReference>
<evidence type="ECO:0000256" key="11">
    <source>
        <dbReference type="HAMAP-Rule" id="MF_00042"/>
    </source>
</evidence>
<keyword evidence="10 11" id="KW-0460">Magnesium</keyword>
<comment type="catalytic activity">
    <reaction evidence="1 11">
        <text>Endonucleolytic cleavage to 5'-phosphomonoester.</text>
        <dbReference type="EC" id="3.1.26.4"/>
    </reaction>
</comment>
<dbReference type="EMBL" id="CP021358">
    <property type="protein sequence ID" value="ART61721.1"/>
    <property type="molecule type" value="Genomic_DNA"/>
</dbReference>
<dbReference type="SUPFAM" id="SSF53098">
    <property type="entry name" value="Ribonuclease H-like"/>
    <property type="match status" value="1"/>
</dbReference>
<feature type="binding site" evidence="11">
    <location>
        <position position="41"/>
    </location>
    <ligand>
        <name>Mg(2+)</name>
        <dbReference type="ChEBI" id="CHEBI:18420"/>
        <label>1</label>
    </ligand>
</feature>
<dbReference type="FunFam" id="3.30.420.10:FF:000089">
    <property type="entry name" value="Ribonuclease H"/>
    <property type="match status" value="1"/>
</dbReference>
<evidence type="ECO:0000256" key="3">
    <source>
        <dbReference type="ARBA" id="ARBA00005300"/>
    </source>
</evidence>
<feature type="binding site" evidence="11">
    <location>
        <position position="41"/>
    </location>
    <ligand>
        <name>Mg(2+)</name>
        <dbReference type="ChEBI" id="CHEBI:18420"/>
        <label>2</label>
    </ligand>
</feature>
<dbReference type="PANTHER" id="PTHR10642:SF26">
    <property type="entry name" value="RIBONUCLEASE H1"/>
    <property type="match status" value="1"/>
</dbReference>
<feature type="compositionally biased region" description="Polar residues" evidence="12">
    <location>
        <begin position="1"/>
        <end position="22"/>
    </location>
</feature>
<evidence type="ECO:0000256" key="10">
    <source>
        <dbReference type="ARBA" id="ARBA00022842"/>
    </source>
</evidence>
<evidence type="ECO:0000256" key="9">
    <source>
        <dbReference type="ARBA" id="ARBA00022801"/>
    </source>
</evidence>
<protein>
    <recommendedName>
        <fullName evidence="5 11">Ribonuclease H</fullName>
        <shortName evidence="11">RNase H</shortName>
        <ecNumber evidence="5 11">3.1.26.4</ecNumber>
    </recommendedName>
</protein>
<feature type="region of interest" description="Disordered" evidence="12">
    <location>
        <begin position="1"/>
        <end position="27"/>
    </location>
</feature>
<keyword evidence="9 11" id="KW-0378">Hydrolase</keyword>
<evidence type="ECO:0000256" key="5">
    <source>
        <dbReference type="ARBA" id="ARBA00012180"/>
    </source>
</evidence>
<comment type="function">
    <text evidence="2 11">Endonuclease that specifically degrades the RNA of RNA-DNA hybrids.</text>
</comment>
<reference evidence="14 15" key="1">
    <citation type="submission" date="2017-05" db="EMBL/GenBank/DDBJ databases">
        <authorList>
            <person name="Song R."/>
            <person name="Chenine A.L."/>
            <person name="Ruprecht R.M."/>
        </authorList>
    </citation>
    <scope>NUCLEOTIDE SEQUENCE [LARGE SCALE GENOMIC DNA]</scope>
    <source>
        <strain evidence="14">SW32</strain>
    </source>
</reference>
<evidence type="ECO:0000313" key="15">
    <source>
        <dbReference type="Proteomes" id="UP000194457"/>
    </source>
</evidence>
<dbReference type="Pfam" id="PF00075">
    <property type="entry name" value="RNase_H"/>
    <property type="match status" value="1"/>
</dbReference>
<dbReference type="InterPro" id="IPR036397">
    <property type="entry name" value="RNaseH_sf"/>
</dbReference>